<evidence type="ECO:0000313" key="3">
    <source>
        <dbReference type="EMBL" id="KAE9982521.1"/>
    </source>
</evidence>
<dbReference type="Pfam" id="PF13450">
    <property type="entry name" value="NAD_binding_8"/>
    <property type="match status" value="1"/>
</dbReference>
<feature type="chain" id="PRO_5044690839" description="Amine oxidase domain-containing protein" evidence="1">
    <location>
        <begin position="27"/>
        <end position="469"/>
    </location>
</feature>
<organism evidence="4 6">
    <name type="scientific">Venturia inaequalis</name>
    <name type="common">Apple scab fungus</name>
    <dbReference type="NCBI Taxonomy" id="5025"/>
    <lineage>
        <taxon>Eukaryota</taxon>
        <taxon>Fungi</taxon>
        <taxon>Dikarya</taxon>
        <taxon>Ascomycota</taxon>
        <taxon>Pezizomycotina</taxon>
        <taxon>Dothideomycetes</taxon>
        <taxon>Pleosporomycetidae</taxon>
        <taxon>Venturiales</taxon>
        <taxon>Venturiaceae</taxon>
        <taxon>Venturia</taxon>
    </lineage>
</organism>
<evidence type="ECO:0000313" key="6">
    <source>
        <dbReference type="Proteomes" id="UP000490939"/>
    </source>
</evidence>
<dbReference type="Proteomes" id="UP000490939">
    <property type="component" value="Unassembled WGS sequence"/>
</dbReference>
<dbReference type="Gene3D" id="3.50.50.60">
    <property type="entry name" value="FAD/NAD(P)-binding domain"/>
    <property type="match status" value="1"/>
</dbReference>
<evidence type="ECO:0008006" key="7">
    <source>
        <dbReference type="Google" id="ProtNLM"/>
    </source>
</evidence>
<name>A0A8H3VBG1_VENIN</name>
<keyword evidence="6" id="KW-1185">Reference proteome</keyword>
<reference evidence="4 6" key="1">
    <citation type="submission" date="2019-07" db="EMBL/GenBank/DDBJ databases">
        <title>Venturia inaequalis Genome Resource.</title>
        <authorList>
            <person name="Lichtner F.J."/>
        </authorList>
    </citation>
    <scope>NUCLEOTIDE SEQUENCE [LARGE SCALE GENOMIC DNA]</scope>
    <source>
        <strain evidence="3 5">120213</strain>
        <strain evidence="2">Bline_iso_100314</strain>
        <strain evidence="4 6">DMI_063113</strain>
    </source>
</reference>
<dbReference type="Gene3D" id="3.30.70.1990">
    <property type="match status" value="1"/>
</dbReference>
<sequence>MRVCSLHSRLGFLTVGLTVLSALTNAAPIEDSCGDKPEYDIVKDVAIIGGGATGTLAGVRLREDYKKSVVIIEREERLGGHVNTYFVPGANIPIDYGVIAYNNLSSTFDFFNRFNVSLQSAPTPPWVTKYIDFTSGKSIQPAVSDPAAALGAYAQLLQKYPYLVGGYGQLPDPVPEELAQPFSKTIAQYHLEAAIPIMWTFIFAVGDLNKATTLSVIQNFGLIQLKDALSGGLQIPTRLSNSELYQKAAGLLGADVLYKSTVVDSTRGKNGYTTLTVKTPTGKKIIKAKKILITIPPTVQNLKPFDLDNQEKEVFGKLTWSNTYVAIVSNTSIPDGVSLVNALPNSTFNLPQPPFLNTFDFSGVPGKYKTTVVGDKGFSKEDAKKLIKSGLKNVKSNAAVAQTPVIEAFASHDKLQLWPSPEDMKAGFYKKLYALQGLRGTYYTGGAWASDYSSTLWQFTDALLPALVA</sequence>
<dbReference type="AlphaFoldDB" id="A0A8H3VBG1"/>
<keyword evidence="1" id="KW-0732">Signal</keyword>
<evidence type="ECO:0000313" key="2">
    <source>
        <dbReference type="EMBL" id="KAE9980359.1"/>
    </source>
</evidence>
<dbReference type="InterPro" id="IPR036188">
    <property type="entry name" value="FAD/NAD-bd_sf"/>
</dbReference>
<evidence type="ECO:0000256" key="1">
    <source>
        <dbReference type="SAM" id="SignalP"/>
    </source>
</evidence>
<protein>
    <recommendedName>
        <fullName evidence="7">Amine oxidase domain-containing protein</fullName>
    </recommendedName>
</protein>
<dbReference type="Proteomes" id="UP000433883">
    <property type="component" value="Unassembled WGS sequence"/>
</dbReference>
<comment type="caution">
    <text evidence="4">The sequence shown here is derived from an EMBL/GenBank/DDBJ whole genome shotgun (WGS) entry which is preliminary data.</text>
</comment>
<dbReference type="SUPFAM" id="SSF51905">
    <property type="entry name" value="FAD/NAD(P)-binding domain"/>
    <property type="match status" value="1"/>
</dbReference>
<dbReference type="EMBL" id="WNWS01000074">
    <property type="protein sequence ID" value="KAE9982521.1"/>
    <property type="molecule type" value="Genomic_DNA"/>
</dbReference>
<proteinExistence type="predicted"/>
<dbReference type="EMBL" id="WNWQ01000077">
    <property type="protein sequence ID" value="KAE9980359.1"/>
    <property type="molecule type" value="Genomic_DNA"/>
</dbReference>
<evidence type="ECO:0000313" key="4">
    <source>
        <dbReference type="EMBL" id="KAE9985874.1"/>
    </source>
</evidence>
<evidence type="ECO:0000313" key="5">
    <source>
        <dbReference type="Proteomes" id="UP000447873"/>
    </source>
</evidence>
<dbReference type="Gene3D" id="1.10.405.20">
    <property type="match status" value="1"/>
</dbReference>
<dbReference type="OrthoDB" id="68575at2759"/>
<gene>
    <name evidence="2" type="ORF">BLS_008819</name>
    <name evidence="4" type="ORF">EG327_004516</name>
    <name evidence="3" type="ORF">EG328_010803</name>
</gene>
<feature type="signal peptide" evidence="1">
    <location>
        <begin position="1"/>
        <end position="26"/>
    </location>
</feature>
<dbReference type="Proteomes" id="UP000447873">
    <property type="component" value="Unassembled WGS sequence"/>
</dbReference>
<accession>A0A8H3VBG1</accession>
<dbReference type="EMBL" id="WNWR01000269">
    <property type="protein sequence ID" value="KAE9985874.1"/>
    <property type="molecule type" value="Genomic_DNA"/>
</dbReference>